<sequence length="299" mass="33015">MSEKTINIANIPLVIEAAVTPLRKGKPVQSAEIMIEESKACIEAGAFIIHHHHDFRHSKEDAIKEISDVGKGILETYPHAYIYANYMQSDDLWGKYAYLQPMAEEKTLRMIALDPGLTQFGNLGEDNLPSIHLQGGTTYPEAAAIVEFANKHNIPLMIGIYDPSNLRWAVAYERAGKLPAGTMIKLYFGGRYSMGGTKTPAVNFGLYPTKEALDIYVSMLKGTDLPWMVSVQGDAISQTPLLRYAIETGGHVRVGIEDTGGATEMTNRETVEEAVQIAQEVGRPVIQGKEAFEFLTRKK</sequence>
<dbReference type="EMBL" id="JARLKZ010000016">
    <property type="protein sequence ID" value="MEC0242615.1"/>
    <property type="molecule type" value="Genomic_DNA"/>
</dbReference>
<name>A0ABU6GS82_9BACL</name>
<gene>
    <name evidence="1" type="ORF">P4H66_22645</name>
</gene>
<keyword evidence="2" id="KW-1185">Reference proteome</keyword>
<comment type="caution">
    <text evidence="1">The sequence shown here is derived from an EMBL/GenBank/DDBJ whole genome shotgun (WGS) entry which is preliminary data.</text>
</comment>
<dbReference type="RefSeq" id="WP_326090384.1">
    <property type="nucleotide sequence ID" value="NZ_JARLKZ010000016.1"/>
</dbReference>
<dbReference type="Pfam" id="PF05853">
    <property type="entry name" value="BKACE"/>
    <property type="match status" value="1"/>
</dbReference>
<dbReference type="Proteomes" id="UP001344632">
    <property type="component" value="Unassembled WGS sequence"/>
</dbReference>
<organism evidence="1 2">
    <name type="scientific">Paenibacillus dokdonensis</name>
    <dbReference type="NCBI Taxonomy" id="2567944"/>
    <lineage>
        <taxon>Bacteria</taxon>
        <taxon>Bacillati</taxon>
        <taxon>Bacillota</taxon>
        <taxon>Bacilli</taxon>
        <taxon>Bacillales</taxon>
        <taxon>Paenibacillaceae</taxon>
        <taxon>Paenibacillus</taxon>
    </lineage>
</organism>
<dbReference type="InterPro" id="IPR008567">
    <property type="entry name" value="BKACE"/>
</dbReference>
<dbReference type="InterPro" id="IPR013785">
    <property type="entry name" value="Aldolase_TIM"/>
</dbReference>
<protein>
    <submittedName>
        <fullName evidence="1">3-keto-5-aminohexanoate cleavage protein</fullName>
    </submittedName>
</protein>
<evidence type="ECO:0000313" key="2">
    <source>
        <dbReference type="Proteomes" id="UP001344632"/>
    </source>
</evidence>
<reference evidence="1 2" key="1">
    <citation type="submission" date="2023-03" db="EMBL/GenBank/DDBJ databases">
        <title>Bacillus Genome Sequencing.</title>
        <authorList>
            <person name="Dunlap C."/>
        </authorList>
    </citation>
    <scope>NUCLEOTIDE SEQUENCE [LARGE SCALE GENOMIC DNA]</scope>
    <source>
        <strain evidence="1 2">BD-525</strain>
    </source>
</reference>
<accession>A0ABU6GS82</accession>
<evidence type="ECO:0000313" key="1">
    <source>
        <dbReference type="EMBL" id="MEC0242615.1"/>
    </source>
</evidence>
<dbReference type="Gene3D" id="3.20.20.70">
    <property type="entry name" value="Aldolase class I"/>
    <property type="match status" value="1"/>
</dbReference>
<proteinExistence type="predicted"/>